<dbReference type="InterPro" id="IPR015943">
    <property type="entry name" value="WD40/YVTN_repeat-like_dom_sf"/>
</dbReference>
<dbReference type="SUPFAM" id="SSF110296">
    <property type="entry name" value="Oligoxyloglucan reducing end-specific cellobiohydrolase"/>
    <property type="match status" value="1"/>
</dbReference>
<comment type="caution">
    <text evidence="1">The sequence shown here is derived from an EMBL/GenBank/DDBJ whole genome shotgun (WGS) entry which is preliminary data.</text>
</comment>
<sequence length="73" mass="8473">MTKLLLAFERELLIVEKHEYDWKVSTFFKGANPISLAVDPHHPNNIYCATFDRGLWKTLDGGHSYGLYTSRKM</sequence>
<reference evidence="1 2" key="1">
    <citation type="submission" date="2018-01" db="EMBL/GenBank/DDBJ databases">
        <title>Bacillales members from the olive rhizosphere are effective biological control agents against Verticillium dahliae.</title>
        <authorList>
            <person name="Gomez-Lama C."/>
            <person name="Legarda G."/>
            <person name="Ruano-Rosa D."/>
            <person name="Pizarro-Tobias P."/>
            <person name="Valverde-Corredor A."/>
            <person name="Niqui J.L."/>
            <person name="Trivino J.C."/>
            <person name="Roca A."/>
            <person name="Mercado-Blanco J."/>
        </authorList>
    </citation>
    <scope>NUCLEOTIDE SEQUENCE [LARGE SCALE GENOMIC DNA]</scope>
    <source>
        <strain evidence="1 2">PIC167</strain>
    </source>
</reference>
<dbReference type="RefSeq" id="WP_137061253.1">
    <property type="nucleotide sequence ID" value="NZ_PNXQ01000009.1"/>
</dbReference>
<proteinExistence type="predicted"/>
<dbReference type="EMBL" id="PNXQ01000009">
    <property type="protein sequence ID" value="TKH45100.1"/>
    <property type="molecule type" value="Genomic_DNA"/>
</dbReference>
<dbReference type="Gene3D" id="2.130.10.10">
    <property type="entry name" value="YVTN repeat-like/Quinoprotein amine dehydrogenase"/>
    <property type="match status" value="1"/>
</dbReference>
<name>A0A4U2Q1W6_9BACL</name>
<evidence type="ECO:0000313" key="1">
    <source>
        <dbReference type="EMBL" id="TKH45100.1"/>
    </source>
</evidence>
<organism evidence="1 2">
    <name type="scientific">Paenibacillus terrae</name>
    <dbReference type="NCBI Taxonomy" id="159743"/>
    <lineage>
        <taxon>Bacteria</taxon>
        <taxon>Bacillati</taxon>
        <taxon>Bacillota</taxon>
        <taxon>Bacilli</taxon>
        <taxon>Bacillales</taxon>
        <taxon>Paenibacillaceae</taxon>
        <taxon>Paenibacillus</taxon>
    </lineage>
</organism>
<protein>
    <submittedName>
        <fullName evidence="1">Uncharacterized protein</fullName>
    </submittedName>
</protein>
<gene>
    <name evidence="1" type="ORF">C1I60_08080</name>
</gene>
<evidence type="ECO:0000313" key="2">
    <source>
        <dbReference type="Proteomes" id="UP000308114"/>
    </source>
</evidence>
<dbReference type="Proteomes" id="UP000308114">
    <property type="component" value="Unassembled WGS sequence"/>
</dbReference>
<dbReference type="AlphaFoldDB" id="A0A4U2Q1W6"/>
<accession>A0A4U2Q1W6</accession>